<sequence length="487" mass="55502">MQNSTLKEKERVATVTISPNLLKNFNVYDILEPVKNDVTSDAAKVDKLIDVDDSSRDSGFQDADINASFLDNKKEFNLVDLFQNIFVTPQHIKKKETNDDLGATFSEEKVVDPGYNKFFDMLESGQKIDWTNISTKEKSVLKHNFVQEKPKVLVPKVNLSESDSDPEELIHEVLTNKIKEKVLLGSVSDSYDLQTKIDRNIPKIDVKMPKIIKTPDLIPEFSHRSENCSSKGAKLENVNNENVPQASGVDTRRRSERLLQKNLERQNKVYTTDFVVKAMQKDEKTYRKKRLQKPEHLKANYTKGPDFYEKTIVLPQIMARLNAKLAELDEKSTQKRKLILDVGTVPNSDYSPKKEVKDIKTKLNYLPETAKYQPEAAKKTLNLEMNNKKPQNQGLQSIKTVKVTQKEAQMCVNKTNNNIAVHSTVGQCLNCSKPKKTDNSNDKKSSINNFGELNPVVLMEDCKKERLRALKQSKMFKDFIVNGKYGG</sequence>
<organism evidence="1 2">
    <name type="scientific">Spodoptera frugiperda</name>
    <name type="common">Fall armyworm</name>
    <dbReference type="NCBI Taxonomy" id="7108"/>
    <lineage>
        <taxon>Eukaryota</taxon>
        <taxon>Metazoa</taxon>
        <taxon>Ecdysozoa</taxon>
        <taxon>Arthropoda</taxon>
        <taxon>Hexapoda</taxon>
        <taxon>Insecta</taxon>
        <taxon>Pterygota</taxon>
        <taxon>Neoptera</taxon>
        <taxon>Endopterygota</taxon>
        <taxon>Lepidoptera</taxon>
        <taxon>Glossata</taxon>
        <taxon>Ditrysia</taxon>
        <taxon>Noctuoidea</taxon>
        <taxon>Noctuidae</taxon>
        <taxon>Amphipyrinae</taxon>
        <taxon>Spodoptera</taxon>
    </lineage>
</organism>
<dbReference type="RefSeq" id="XP_050556904.1">
    <property type="nucleotide sequence ID" value="XM_050700947.1"/>
</dbReference>
<name>A0A9R0E163_SPOFR</name>
<dbReference type="Proteomes" id="UP000829999">
    <property type="component" value="Chromosome 19"/>
</dbReference>
<dbReference type="OrthoDB" id="7482872at2759"/>
<proteinExistence type="predicted"/>
<evidence type="ECO:0000313" key="2">
    <source>
        <dbReference type="RefSeq" id="XP_050556904.1"/>
    </source>
</evidence>
<keyword evidence="1" id="KW-1185">Reference proteome</keyword>
<accession>A0A9R0E163</accession>
<gene>
    <name evidence="2" type="primary">LOC118280950</name>
</gene>
<protein>
    <submittedName>
        <fullName evidence="2">Uncharacterized protein LOC118280950</fullName>
    </submittedName>
</protein>
<dbReference type="AlphaFoldDB" id="A0A9R0E163"/>
<evidence type="ECO:0000313" key="1">
    <source>
        <dbReference type="Proteomes" id="UP000829999"/>
    </source>
</evidence>
<reference evidence="2" key="1">
    <citation type="submission" date="2025-08" db="UniProtKB">
        <authorList>
            <consortium name="RefSeq"/>
        </authorList>
    </citation>
    <scope>IDENTIFICATION</scope>
    <source>
        <tissue evidence="2">Whole larval tissue</tissue>
    </source>
</reference>
<dbReference type="GeneID" id="118280950"/>